<keyword evidence="2" id="KW-0812">Transmembrane</keyword>
<proteinExistence type="predicted"/>
<feature type="transmembrane region" description="Helical" evidence="2">
    <location>
        <begin position="121"/>
        <end position="147"/>
    </location>
</feature>
<evidence type="ECO:0000256" key="1">
    <source>
        <dbReference type="SAM" id="MobiDB-lite"/>
    </source>
</evidence>
<dbReference type="Proteomes" id="UP001499967">
    <property type="component" value="Unassembled WGS sequence"/>
</dbReference>
<keyword evidence="2" id="KW-1133">Transmembrane helix</keyword>
<accession>A0ABN1PRE1</accession>
<organism evidence="4 5">
    <name type="scientific">Pseudonocardia zijingensis</name>
    <dbReference type="NCBI Taxonomy" id="153376"/>
    <lineage>
        <taxon>Bacteria</taxon>
        <taxon>Bacillati</taxon>
        <taxon>Actinomycetota</taxon>
        <taxon>Actinomycetes</taxon>
        <taxon>Pseudonocardiales</taxon>
        <taxon>Pseudonocardiaceae</taxon>
        <taxon>Pseudonocardia</taxon>
    </lineage>
</organism>
<evidence type="ECO:0000256" key="2">
    <source>
        <dbReference type="SAM" id="Phobius"/>
    </source>
</evidence>
<feature type="compositionally biased region" description="Acidic residues" evidence="1">
    <location>
        <begin position="99"/>
        <end position="108"/>
    </location>
</feature>
<evidence type="ECO:0000259" key="3">
    <source>
        <dbReference type="Pfam" id="PF07331"/>
    </source>
</evidence>
<protein>
    <recommendedName>
        <fullName evidence="3">DUF1468 domain-containing protein</fullName>
    </recommendedName>
</protein>
<keyword evidence="2" id="KW-0472">Membrane</keyword>
<dbReference type="InterPro" id="IPR009936">
    <property type="entry name" value="DUF1468"/>
</dbReference>
<sequence>MTDSSTRHPVGLDTSHGARHRLTTLRTFLPEIALLVVAAVLWLQTAWFRAGQPQDLGPAFWPRLLIVLLAVCTLARVGQKARALRSGGTDPDEPRSESDSDPGNDEPAADGRRAAIAILSIVGYVTAAIYLGYLIATAAFVVGFLLLSGRRRTVLNTALGVAAALTFSFLFLKVVYISVPSGVGIFDTFTVGVYELIGIY</sequence>
<name>A0ABN1PRE1_9PSEU</name>
<feature type="region of interest" description="Disordered" evidence="1">
    <location>
        <begin position="83"/>
        <end position="108"/>
    </location>
</feature>
<feature type="transmembrane region" description="Helical" evidence="2">
    <location>
        <begin position="60"/>
        <end position="77"/>
    </location>
</feature>
<dbReference type="Pfam" id="PF07331">
    <property type="entry name" value="TctB"/>
    <property type="match status" value="1"/>
</dbReference>
<dbReference type="RefSeq" id="WP_343940920.1">
    <property type="nucleotide sequence ID" value="NZ_BAAAHP010000054.1"/>
</dbReference>
<reference evidence="4 5" key="1">
    <citation type="journal article" date="2019" name="Int. J. Syst. Evol. Microbiol.">
        <title>The Global Catalogue of Microorganisms (GCM) 10K type strain sequencing project: providing services to taxonomists for standard genome sequencing and annotation.</title>
        <authorList>
            <consortium name="The Broad Institute Genomics Platform"/>
            <consortium name="The Broad Institute Genome Sequencing Center for Infectious Disease"/>
            <person name="Wu L."/>
            <person name="Ma J."/>
        </authorList>
    </citation>
    <scope>NUCLEOTIDE SEQUENCE [LARGE SCALE GENOMIC DNA]</scope>
    <source>
        <strain evidence="4 5">JCM 11117</strain>
    </source>
</reference>
<comment type="caution">
    <text evidence="4">The sequence shown here is derived from an EMBL/GenBank/DDBJ whole genome shotgun (WGS) entry which is preliminary data.</text>
</comment>
<feature type="transmembrane region" description="Helical" evidence="2">
    <location>
        <begin position="28"/>
        <end position="48"/>
    </location>
</feature>
<feature type="transmembrane region" description="Helical" evidence="2">
    <location>
        <begin position="153"/>
        <end position="172"/>
    </location>
</feature>
<dbReference type="EMBL" id="BAAAHP010000054">
    <property type="protein sequence ID" value="GAA0931213.1"/>
    <property type="molecule type" value="Genomic_DNA"/>
</dbReference>
<keyword evidence="5" id="KW-1185">Reference proteome</keyword>
<evidence type="ECO:0000313" key="4">
    <source>
        <dbReference type="EMBL" id="GAA0931213.1"/>
    </source>
</evidence>
<feature type="domain" description="DUF1468" evidence="3">
    <location>
        <begin position="33"/>
        <end position="180"/>
    </location>
</feature>
<evidence type="ECO:0000313" key="5">
    <source>
        <dbReference type="Proteomes" id="UP001499967"/>
    </source>
</evidence>
<gene>
    <name evidence="4" type="ORF">GCM10009559_19120</name>
</gene>